<dbReference type="RefSeq" id="WP_188402152.1">
    <property type="nucleotide sequence ID" value="NZ_BMCE01000001.1"/>
</dbReference>
<protein>
    <submittedName>
        <fullName evidence="2">ATP-binding protein</fullName>
    </submittedName>
</protein>
<reference evidence="2 3" key="1">
    <citation type="submission" date="2021-01" db="EMBL/GenBank/DDBJ databases">
        <title>Genome Sequencing of Type Strains.</title>
        <authorList>
            <person name="Lemaire J.F."/>
            <person name="Inderbitzin P."/>
            <person name="Collins S.B."/>
            <person name="Wespe N."/>
            <person name="Knight-Connoni V."/>
        </authorList>
    </citation>
    <scope>NUCLEOTIDE SEQUENCE [LARGE SCALE GENOMIC DNA]</scope>
    <source>
        <strain evidence="2 3">DSM 14730</strain>
    </source>
</reference>
<keyword evidence="3" id="KW-1185">Reference proteome</keyword>
<proteinExistence type="predicted"/>
<evidence type="ECO:0000259" key="1">
    <source>
        <dbReference type="Pfam" id="PF13401"/>
    </source>
</evidence>
<organism evidence="2 3">
    <name type="scientific">Fictibacillus barbaricus</name>
    <dbReference type="NCBI Taxonomy" id="182136"/>
    <lineage>
        <taxon>Bacteria</taxon>
        <taxon>Bacillati</taxon>
        <taxon>Bacillota</taxon>
        <taxon>Bacilli</taxon>
        <taxon>Bacillales</taxon>
        <taxon>Fictibacillaceae</taxon>
        <taxon>Fictibacillus</taxon>
    </lineage>
</organism>
<keyword evidence="2" id="KW-0547">Nucleotide-binding</keyword>
<dbReference type="Proteomes" id="UP001319060">
    <property type="component" value="Unassembled WGS sequence"/>
</dbReference>
<dbReference type="Pfam" id="PF13401">
    <property type="entry name" value="AAA_22"/>
    <property type="match status" value="1"/>
</dbReference>
<dbReference type="Gene3D" id="3.40.50.300">
    <property type="entry name" value="P-loop containing nucleotide triphosphate hydrolases"/>
    <property type="match status" value="1"/>
</dbReference>
<dbReference type="EMBL" id="JAFHKS010000044">
    <property type="protein sequence ID" value="MBN3547957.1"/>
    <property type="molecule type" value="Genomic_DNA"/>
</dbReference>
<name>A0ABS2ZIF5_9BACL</name>
<dbReference type="GO" id="GO:0005524">
    <property type="term" value="F:ATP binding"/>
    <property type="evidence" value="ECO:0007669"/>
    <property type="project" value="UniProtKB-KW"/>
</dbReference>
<evidence type="ECO:0000313" key="3">
    <source>
        <dbReference type="Proteomes" id="UP001319060"/>
    </source>
</evidence>
<gene>
    <name evidence="2" type="ORF">JYA64_21835</name>
</gene>
<dbReference type="SUPFAM" id="SSF52540">
    <property type="entry name" value="P-loop containing nucleoside triphosphate hydrolases"/>
    <property type="match status" value="1"/>
</dbReference>
<evidence type="ECO:0000313" key="2">
    <source>
        <dbReference type="EMBL" id="MBN3547957.1"/>
    </source>
</evidence>
<dbReference type="InterPro" id="IPR027417">
    <property type="entry name" value="P-loop_NTPase"/>
</dbReference>
<feature type="domain" description="ORC1/DEAH AAA+ ATPase" evidence="1">
    <location>
        <begin position="44"/>
        <end position="177"/>
    </location>
</feature>
<keyword evidence="2" id="KW-0067">ATP-binding</keyword>
<dbReference type="InterPro" id="IPR049945">
    <property type="entry name" value="AAA_22"/>
</dbReference>
<sequence>MLTRPLLPPRTHPIYTGRYLLGTNEITKMYNTVSRWIECRSPGGIIYGRQRIGKTRAIRFLKEFLPNEFGTDLPVFLYLCQEYIRPNELVFFEDLLRNVDHPLATAPPARAAVKRERLYNFLIVRGLKTVEKRVIFILDDAQRLKEPHYEWLMDIYNALDRANIELTILLVGQKELKNQKNLFVTANKAQIVGRFMIHEHEFYGLKTIDDISACLQGYDTDSKYPADSECSFTQYFFPEMYQEGFRLSNLSNDFYQLFLDMRKEYGIHGPLEVPMQYFTRAVEYILKTYGVEGENVEQLTIAQIREAILFTNYIEMEISASKLK</sequence>
<comment type="caution">
    <text evidence="2">The sequence shown here is derived from an EMBL/GenBank/DDBJ whole genome shotgun (WGS) entry which is preliminary data.</text>
</comment>
<accession>A0ABS2ZIF5</accession>